<reference evidence="1 2" key="1">
    <citation type="submission" date="2019-10" db="EMBL/GenBank/DDBJ databases">
        <title>Gracilibacillus salitolerans sp. nov., a moderate halophile isolated from a saline soil in northwest China.</title>
        <authorList>
            <person name="Gan L."/>
        </authorList>
    </citation>
    <scope>NUCLEOTIDE SEQUENCE [LARGE SCALE GENOMIC DNA]</scope>
    <source>
        <strain evidence="1 2">TP2-8</strain>
    </source>
</reference>
<evidence type="ECO:0000313" key="1">
    <source>
        <dbReference type="EMBL" id="MRI66539.1"/>
    </source>
</evidence>
<dbReference type="PANTHER" id="PTHR36112:SF1">
    <property type="entry name" value="RIBOSOMAL RNA SMALL SUBUNIT METHYLTRANSFERASE J"/>
    <property type="match status" value="1"/>
</dbReference>
<dbReference type="Proteomes" id="UP000435187">
    <property type="component" value="Unassembled WGS sequence"/>
</dbReference>
<dbReference type="SUPFAM" id="SSF53335">
    <property type="entry name" value="S-adenosyl-L-methionine-dependent methyltransferases"/>
    <property type="match status" value="1"/>
</dbReference>
<dbReference type="EMBL" id="WJEE01000017">
    <property type="protein sequence ID" value="MRI66539.1"/>
    <property type="molecule type" value="Genomic_DNA"/>
</dbReference>
<keyword evidence="2" id="KW-1185">Reference proteome</keyword>
<comment type="caution">
    <text evidence="1">The sequence shown here is derived from an EMBL/GenBank/DDBJ whole genome shotgun (WGS) entry which is preliminary data.</text>
</comment>
<dbReference type="InterPro" id="IPR029063">
    <property type="entry name" value="SAM-dependent_MTases_sf"/>
</dbReference>
<evidence type="ECO:0000313" key="2">
    <source>
        <dbReference type="Proteomes" id="UP000435187"/>
    </source>
</evidence>
<dbReference type="InterPro" id="IPR007536">
    <property type="entry name" value="16SrRNA_methylTrfase_J"/>
</dbReference>
<dbReference type="Pfam" id="PF04445">
    <property type="entry name" value="SAM_MT"/>
    <property type="match status" value="1"/>
</dbReference>
<dbReference type="Gene3D" id="3.40.50.150">
    <property type="entry name" value="Vaccinia Virus protein VP39"/>
    <property type="match status" value="1"/>
</dbReference>
<protein>
    <recommendedName>
        <fullName evidence="3">SAM-dependent methyltransferase</fullName>
    </recommendedName>
</protein>
<gene>
    <name evidence="1" type="ORF">GH885_09270</name>
</gene>
<evidence type="ECO:0008006" key="3">
    <source>
        <dbReference type="Google" id="ProtNLM"/>
    </source>
</evidence>
<proteinExistence type="predicted"/>
<sequence length="258" mass="29583">MILTTAGRSAPKLIQSAQHLSTKYQIPYIKRNGRSIQRLKDDYKEDVMVVGKDKLSLSPLDEQMNLFFHPNLAMVRAKRLLRKEEDPFVKTAKLEKGMSVLDCTLGLASDSIIASLAVGSDGLVTGLEGSKAIYIMVNEGLQHFISTNERFNIAMRRIEVKHVQHLEYLQQQKSKAFDVVYFDPMFHETIDASNGLNLIRAKALEDDLTNLVLEEAKRVARSRVVLKDHWKSERFRYHGFTQYKRKNALFHYGVIELD</sequence>
<dbReference type="GO" id="GO:0008990">
    <property type="term" value="F:rRNA (guanine-N2-)-methyltransferase activity"/>
    <property type="evidence" value="ECO:0007669"/>
    <property type="project" value="InterPro"/>
</dbReference>
<organism evidence="1 2">
    <name type="scientific">Gracilibacillus thailandensis</name>
    <dbReference type="NCBI Taxonomy" id="563735"/>
    <lineage>
        <taxon>Bacteria</taxon>
        <taxon>Bacillati</taxon>
        <taxon>Bacillota</taxon>
        <taxon>Bacilli</taxon>
        <taxon>Bacillales</taxon>
        <taxon>Bacillaceae</taxon>
        <taxon>Gracilibacillus</taxon>
    </lineage>
</organism>
<dbReference type="RefSeq" id="WP_153835231.1">
    <property type="nucleotide sequence ID" value="NZ_JBHUMW010000029.1"/>
</dbReference>
<dbReference type="AlphaFoldDB" id="A0A6N7R201"/>
<dbReference type="PANTHER" id="PTHR36112">
    <property type="entry name" value="RIBOSOMAL RNA SMALL SUBUNIT METHYLTRANSFERASE J"/>
    <property type="match status" value="1"/>
</dbReference>
<name>A0A6N7R201_9BACI</name>
<accession>A0A6N7R201</accession>